<dbReference type="Proteomes" id="UP000003053">
    <property type="component" value="Unassembled WGS sequence"/>
</dbReference>
<dbReference type="AlphaFoldDB" id="A4C2B9"/>
<evidence type="ECO:0000313" key="4">
    <source>
        <dbReference type="EMBL" id="EAR11720.1"/>
    </source>
</evidence>
<evidence type="ECO:0000256" key="3">
    <source>
        <dbReference type="ARBA" id="ARBA00023237"/>
    </source>
</evidence>
<dbReference type="Gene3D" id="2.40.170.20">
    <property type="entry name" value="TonB-dependent receptor, beta-barrel domain"/>
    <property type="match status" value="1"/>
</dbReference>
<reference evidence="4 5" key="1">
    <citation type="submission" date="2006-02" db="EMBL/GenBank/DDBJ databases">
        <authorList>
            <person name="Murray A."/>
            <person name="Staley J."/>
            <person name="Ferriera S."/>
            <person name="Johnson J."/>
            <person name="Kravitz S."/>
            <person name="Halpern A."/>
            <person name="Remington K."/>
            <person name="Beeson K."/>
            <person name="Tran B."/>
            <person name="Rogers Y.-H."/>
            <person name="Friedman R."/>
            <person name="Venter J.C."/>
        </authorList>
    </citation>
    <scope>NUCLEOTIDE SEQUENCE [LARGE SCALE GENOMIC DNA]</scope>
    <source>
        <strain evidence="4 5">23-P</strain>
    </source>
</reference>
<dbReference type="eggNOG" id="COG4206">
    <property type="taxonomic scope" value="Bacteria"/>
</dbReference>
<keyword evidence="3" id="KW-0998">Cell outer membrane</keyword>
<proteinExistence type="predicted"/>
<sequence>MLLFSTNAQEKKRDTLAVVEVVNILTKYNPKIATVKKIEKNPTNTLLEKNNKVKLKYAIFSAPVASTFIPQTGALKALEIGIKEKVYTNYLATGYGNYKSPYAELYISKNTRFSNVFGLHATYNAANKNISKTILNSTFSDFSARSYYTQKEGFFDWKIQADLQSKHYNWYGLPQDRNFTETVVNGIEEAQNYQYLALTGNFNFYDSYVKTGNVSVRYLTDTYKSSEVLLHFNIDSSFPIPFFRNTTDEISINGGLEFLKGSFENNYQTAKAVNYQQNTLHIHPQYETDYHDISIKAGLQTFLSVDSENKLTNFFMFPEVLLQTDLYKKYIRGKIGFTGNLQTNTYQQFSEENPFVSPTLFITQTAETSNLYLAFNGSISRELSYNFKVSIKQEEDKPLFLRNKSKSDGTASAVNDNLKGYEYGNSFAIYYDDIKTSSIFAEIEYQYTQPLRLSVQIKYDHYATTNALENWNLPSVKGTFLANYTTQKWDTNITAFYVSERRDALYNSPSNSFPPAIARLNSFIDLNMYTGYHISNQFSAFLKLNNLLNTKYQRFANFDTQGFQISGGITYKFDL</sequence>
<accession>A4C2B9</accession>
<dbReference type="GO" id="GO:0009279">
    <property type="term" value="C:cell outer membrane"/>
    <property type="evidence" value="ECO:0007669"/>
    <property type="project" value="UniProtKB-SubCell"/>
</dbReference>
<protein>
    <submittedName>
        <fullName evidence="4">Putative TonB-dependent receptor</fullName>
    </submittedName>
</protein>
<evidence type="ECO:0000256" key="2">
    <source>
        <dbReference type="ARBA" id="ARBA00023136"/>
    </source>
</evidence>
<dbReference type="HOGENOM" id="CLU_032797_0_0_10"/>
<organism evidence="4 5">
    <name type="scientific">Polaribacter irgensii 23-P</name>
    <dbReference type="NCBI Taxonomy" id="313594"/>
    <lineage>
        <taxon>Bacteria</taxon>
        <taxon>Pseudomonadati</taxon>
        <taxon>Bacteroidota</taxon>
        <taxon>Flavobacteriia</taxon>
        <taxon>Flavobacteriales</taxon>
        <taxon>Flavobacteriaceae</taxon>
    </lineage>
</organism>
<dbReference type="SUPFAM" id="SSF56935">
    <property type="entry name" value="Porins"/>
    <property type="match status" value="1"/>
</dbReference>
<evidence type="ECO:0000256" key="1">
    <source>
        <dbReference type="ARBA" id="ARBA00004442"/>
    </source>
</evidence>
<comment type="caution">
    <text evidence="4">The sequence shown here is derived from an EMBL/GenBank/DDBJ whole genome shotgun (WGS) entry which is preliminary data.</text>
</comment>
<keyword evidence="2" id="KW-0472">Membrane</keyword>
<evidence type="ECO:0000313" key="5">
    <source>
        <dbReference type="Proteomes" id="UP000003053"/>
    </source>
</evidence>
<comment type="subcellular location">
    <subcellularLocation>
        <location evidence="1">Cell outer membrane</location>
    </subcellularLocation>
</comment>
<dbReference type="STRING" id="313594.PI23P_00910"/>
<dbReference type="InterPro" id="IPR036942">
    <property type="entry name" value="Beta-barrel_TonB_sf"/>
</dbReference>
<dbReference type="OrthoDB" id="1264254at2"/>
<dbReference type="EMBL" id="AAOG01000004">
    <property type="protein sequence ID" value="EAR11720.1"/>
    <property type="molecule type" value="Genomic_DNA"/>
</dbReference>
<name>A4C2B9_9FLAO</name>
<gene>
    <name evidence="4" type="ORF">PI23P_00910</name>
</gene>
<keyword evidence="4" id="KW-0675">Receptor</keyword>
<keyword evidence="5" id="KW-1185">Reference proteome</keyword>